<evidence type="ECO:0000256" key="7">
    <source>
        <dbReference type="SAM" id="Phobius"/>
    </source>
</evidence>
<comment type="subcellular location">
    <subcellularLocation>
        <location evidence="1">Membrane</location>
    </subcellularLocation>
</comment>
<evidence type="ECO:0000313" key="9">
    <source>
        <dbReference type="EMBL" id="CAB4252391.1"/>
    </source>
</evidence>
<protein>
    <submittedName>
        <fullName evidence="9">Similar to Saccharomyces cerevisiae YJL019W MPS3 Nuclear envelope protein required for SPB duplication and nuclear fusion</fullName>
    </submittedName>
</protein>
<sequence>MSNADNFDDHPSNEHVIDPINAAYRDALLERYNTNDNKSDKENSRSNDVDTQFYDKFKRSIYNKSSNFDNLDSPSDLDYTDDSDYTDRADQTFVVRNSDSDFDEKEEQEEEDLDDEFLEDDSEEDANDYLIDDLLDTTTTLPDKVKKTRYYEYNERDTDNNLESDDQELEVDSEYDGDIDNIISIEPQFQWFRLILIVLILTVLLPVVPICFKFASTVGKSIVNQPFHSQNSNIDMTGSFGTLQKQINHLYNELSVKDERQKVEFDEKIKIIISQFEKNIKKLIPKKLLTFEDEIKEMNKKLNDLTKKYDLINTQRVPNHLDNDKLEATRSQLLKNLDLSLPNNISMDATNNLLVKDVDLQDFKKFVSNFIISLFDEVMETNSIILSGNITLDHTINSYIEEITNDKLKMFDNTASINELKRNIEEMRVELWHEIKEYFSQVTNNIDLGNSQSVNQISTSFLKTIILQIYNSNRYQWENDLDFATTVQGSSIISSLTSQTTPKGNGLKPLALLLDSVYSSPSAYWQGRTSKGNQCRVAIKFNRPLHLTKLFYIHGRLVNNLHIMNSAPRDISIYILLQNDRDQTSFVKEAQIQGQGVLHPKDRRFVRIGTFTYDLKSLKVRQQFQLPSWYINSKPLVKAILFEIDNNYGNGHFVSLKKFVINGVIEEDLDIIKSGIFPLDFNNGNYVPEYDSDDFNISTEHISSSAKGVASFGEDQPVN</sequence>
<dbReference type="OrthoDB" id="4065610at2759"/>
<keyword evidence="10" id="KW-1185">Reference proteome</keyword>
<evidence type="ECO:0000256" key="5">
    <source>
        <dbReference type="SAM" id="Coils"/>
    </source>
</evidence>
<evidence type="ECO:0000256" key="2">
    <source>
        <dbReference type="ARBA" id="ARBA00022692"/>
    </source>
</evidence>
<keyword evidence="2 7" id="KW-0812">Transmembrane</keyword>
<evidence type="ECO:0000313" key="10">
    <source>
        <dbReference type="Proteomes" id="UP000644660"/>
    </source>
</evidence>
<dbReference type="GeneID" id="64855516"/>
<comment type="caution">
    <text evidence="9">The sequence shown here is derived from an EMBL/GenBank/DDBJ whole genome shotgun (WGS) entry which is preliminary data.</text>
</comment>
<evidence type="ECO:0000256" key="4">
    <source>
        <dbReference type="ARBA" id="ARBA00023136"/>
    </source>
</evidence>
<dbReference type="GO" id="GO:0043495">
    <property type="term" value="F:protein-membrane adaptor activity"/>
    <property type="evidence" value="ECO:0007669"/>
    <property type="project" value="TreeGrafter"/>
</dbReference>
<evidence type="ECO:0000259" key="8">
    <source>
        <dbReference type="PROSITE" id="PS51469"/>
    </source>
</evidence>
<dbReference type="PANTHER" id="PTHR12911">
    <property type="entry name" value="SAD1/UNC-84-LIKE PROTEIN-RELATED"/>
    <property type="match status" value="1"/>
</dbReference>
<dbReference type="Gene3D" id="2.60.120.260">
    <property type="entry name" value="Galactose-binding domain-like"/>
    <property type="match status" value="1"/>
</dbReference>
<feature type="compositionally biased region" description="Basic and acidic residues" evidence="6">
    <location>
        <begin position="37"/>
        <end position="50"/>
    </location>
</feature>
<dbReference type="GO" id="GO:0034993">
    <property type="term" value="C:meiotic nuclear membrane microtubule tethering complex"/>
    <property type="evidence" value="ECO:0007669"/>
    <property type="project" value="TreeGrafter"/>
</dbReference>
<keyword evidence="5" id="KW-0175">Coiled coil</keyword>
<dbReference type="Proteomes" id="UP000644660">
    <property type="component" value="Unassembled WGS sequence"/>
</dbReference>
<feature type="transmembrane region" description="Helical" evidence="7">
    <location>
        <begin position="191"/>
        <end position="212"/>
    </location>
</feature>
<accession>A0A8H2VBU5</accession>
<keyword evidence="9" id="KW-0261">Viral envelope protein</keyword>
<feature type="domain" description="SUN" evidence="8">
    <location>
        <begin position="473"/>
        <end position="666"/>
    </location>
</feature>
<dbReference type="RefSeq" id="XP_041404429.1">
    <property type="nucleotide sequence ID" value="XM_041548495.1"/>
</dbReference>
<keyword evidence="4 7" id="KW-0472">Membrane</keyword>
<dbReference type="InterPro" id="IPR012919">
    <property type="entry name" value="SUN_dom"/>
</dbReference>
<dbReference type="PROSITE" id="PS51469">
    <property type="entry name" value="SUN"/>
    <property type="match status" value="1"/>
</dbReference>
<reference evidence="9 10" key="1">
    <citation type="submission" date="2020-05" db="EMBL/GenBank/DDBJ databases">
        <authorList>
            <person name="Casaregola S."/>
            <person name="Devillers H."/>
            <person name="Grondin C."/>
        </authorList>
    </citation>
    <scope>NUCLEOTIDE SEQUENCE [LARGE SCALE GENOMIC DNA]</scope>
    <source>
        <strain evidence="9 10">CLIB 1767</strain>
    </source>
</reference>
<evidence type="ECO:0000256" key="1">
    <source>
        <dbReference type="ARBA" id="ARBA00004370"/>
    </source>
</evidence>
<dbReference type="InterPro" id="IPR045119">
    <property type="entry name" value="SUN1-5"/>
</dbReference>
<proteinExistence type="predicted"/>
<dbReference type="AlphaFoldDB" id="A0A8H2VBU5"/>
<feature type="region of interest" description="Disordered" evidence="6">
    <location>
        <begin position="31"/>
        <end position="50"/>
    </location>
</feature>
<evidence type="ECO:0000256" key="6">
    <source>
        <dbReference type="SAM" id="MobiDB-lite"/>
    </source>
</evidence>
<feature type="coiled-coil region" evidence="5">
    <location>
        <begin position="288"/>
        <end position="315"/>
    </location>
</feature>
<keyword evidence="9" id="KW-0946">Virion</keyword>
<name>A0A8H2VBU5_9SACH</name>
<dbReference type="Pfam" id="PF07738">
    <property type="entry name" value="Sad1_UNC"/>
    <property type="match status" value="1"/>
</dbReference>
<keyword evidence="3 7" id="KW-1133">Transmembrane helix</keyword>
<feature type="compositionally biased region" description="Acidic residues" evidence="6">
    <location>
        <begin position="100"/>
        <end position="122"/>
    </location>
</feature>
<organism evidence="9 10">
    <name type="scientific">Maudiozyma barnettii</name>
    <dbReference type="NCBI Taxonomy" id="61262"/>
    <lineage>
        <taxon>Eukaryota</taxon>
        <taxon>Fungi</taxon>
        <taxon>Dikarya</taxon>
        <taxon>Ascomycota</taxon>
        <taxon>Saccharomycotina</taxon>
        <taxon>Saccharomycetes</taxon>
        <taxon>Saccharomycetales</taxon>
        <taxon>Saccharomycetaceae</taxon>
        <taxon>Maudiozyma</taxon>
    </lineage>
</organism>
<dbReference type="EMBL" id="CAEFZW010000001">
    <property type="protein sequence ID" value="CAB4252391.1"/>
    <property type="molecule type" value="Genomic_DNA"/>
</dbReference>
<gene>
    <name evidence="9" type="ORF">KABA2_01S12562</name>
</gene>
<dbReference type="PANTHER" id="PTHR12911:SF8">
    <property type="entry name" value="KLAROID PROTEIN-RELATED"/>
    <property type="match status" value="1"/>
</dbReference>
<feature type="region of interest" description="Disordered" evidence="6">
    <location>
        <begin position="90"/>
        <end position="122"/>
    </location>
</feature>
<evidence type="ECO:0000256" key="3">
    <source>
        <dbReference type="ARBA" id="ARBA00022989"/>
    </source>
</evidence>